<proteinExistence type="predicted"/>
<dbReference type="Proteomes" id="UP000298781">
    <property type="component" value="Chromosome"/>
</dbReference>
<evidence type="ECO:0000256" key="1">
    <source>
        <dbReference type="ARBA" id="ARBA00023002"/>
    </source>
</evidence>
<dbReference type="SUPFAM" id="SSF51905">
    <property type="entry name" value="FAD/NAD(P)-binding domain"/>
    <property type="match status" value="1"/>
</dbReference>
<dbReference type="AlphaFoldDB" id="A0A4D7B6R9"/>
<keyword evidence="1" id="KW-0560">Oxidoreductase</keyword>
<dbReference type="KEGG" id="pstg:E8M01_22445"/>
<feature type="domain" description="FAD dependent oxidoreductase" evidence="2">
    <location>
        <begin position="8"/>
        <end position="409"/>
    </location>
</feature>
<dbReference type="PANTHER" id="PTHR13847">
    <property type="entry name" value="SARCOSINE DEHYDROGENASE-RELATED"/>
    <property type="match status" value="1"/>
</dbReference>
<sequence length="428" mass="46121">MSEQPRRHVAIIGAGAIGVISAIEALRDGHRVTIIEPATPGDVQAASYGNAGWLSSHSVIPPAEPGVWKKVPKFLMDPLGPLAIRWGYLPWALPWLIQYLRSGWTEAKVEATAIALRALLKDAPALHKKLADEAGLGDLIERQGVMHVYPSRAPFEADKLAWTIRKRVGIEWMELSADEMRQREPDLHPRYQFGVLVEEAGRCRDPGAYVAGLAAHARTLGAEFVAAKAESLKLANGKLVAVVTADGEIACDAAVVAAGARSKPLAASIGDNLPLETERGYHVMIENPEAGPRTSFMASDAKMVVNWTNKGLRAAGQVEIAGLDAAPNWRRAEILRDHLISMFPKLPKELATSVAGARVHAWLGHRPSMPDGRPCIGFSRASRDVVYAFGHGHVGLVGSARTGRVVAQLIGGREPEIPVGPFDPARYL</sequence>
<dbReference type="GO" id="GO:0005737">
    <property type="term" value="C:cytoplasm"/>
    <property type="evidence" value="ECO:0007669"/>
    <property type="project" value="TreeGrafter"/>
</dbReference>
<reference evidence="3 4" key="1">
    <citation type="submission" date="2019-04" db="EMBL/GenBank/DDBJ databases">
        <title>Phreatobacter aquaticus sp. nov.</title>
        <authorList>
            <person name="Choi A."/>
        </authorList>
    </citation>
    <scope>NUCLEOTIDE SEQUENCE [LARGE SCALE GENOMIC DNA]</scope>
    <source>
        <strain evidence="3 4">KCTC 52518</strain>
    </source>
</reference>
<dbReference type="Pfam" id="PF01266">
    <property type="entry name" value="DAO"/>
    <property type="match status" value="1"/>
</dbReference>
<protein>
    <submittedName>
        <fullName evidence="3">FAD-dependent oxidoreductase</fullName>
    </submittedName>
</protein>
<dbReference type="PANTHER" id="PTHR13847:SF289">
    <property type="entry name" value="GLYCINE OXIDASE"/>
    <property type="match status" value="1"/>
</dbReference>
<evidence type="ECO:0000313" key="3">
    <source>
        <dbReference type="EMBL" id="QCI66755.1"/>
    </source>
</evidence>
<keyword evidence="4" id="KW-1185">Reference proteome</keyword>
<dbReference type="InterPro" id="IPR036188">
    <property type="entry name" value="FAD/NAD-bd_sf"/>
</dbReference>
<dbReference type="SUPFAM" id="SSF54373">
    <property type="entry name" value="FAD-linked reductases, C-terminal domain"/>
    <property type="match status" value="1"/>
</dbReference>
<dbReference type="RefSeq" id="WP_136962194.1">
    <property type="nucleotide sequence ID" value="NZ_CP039690.1"/>
</dbReference>
<dbReference type="OrthoDB" id="9805337at2"/>
<organism evidence="3 4">
    <name type="scientific">Phreatobacter stygius</name>
    <dbReference type="NCBI Taxonomy" id="1940610"/>
    <lineage>
        <taxon>Bacteria</taxon>
        <taxon>Pseudomonadati</taxon>
        <taxon>Pseudomonadota</taxon>
        <taxon>Alphaproteobacteria</taxon>
        <taxon>Hyphomicrobiales</taxon>
        <taxon>Phreatobacteraceae</taxon>
        <taxon>Phreatobacter</taxon>
    </lineage>
</organism>
<evidence type="ECO:0000259" key="2">
    <source>
        <dbReference type="Pfam" id="PF01266"/>
    </source>
</evidence>
<dbReference type="GO" id="GO:0016491">
    <property type="term" value="F:oxidoreductase activity"/>
    <property type="evidence" value="ECO:0007669"/>
    <property type="project" value="UniProtKB-KW"/>
</dbReference>
<dbReference type="InterPro" id="IPR006076">
    <property type="entry name" value="FAD-dep_OxRdtase"/>
</dbReference>
<evidence type="ECO:0000313" key="4">
    <source>
        <dbReference type="Proteomes" id="UP000298781"/>
    </source>
</evidence>
<gene>
    <name evidence="3" type="ORF">E8M01_22445</name>
</gene>
<accession>A0A4D7B6R9</accession>
<name>A0A4D7B6R9_9HYPH</name>
<dbReference type="Gene3D" id="3.30.9.10">
    <property type="entry name" value="D-Amino Acid Oxidase, subunit A, domain 2"/>
    <property type="match status" value="1"/>
</dbReference>
<dbReference type="EMBL" id="CP039690">
    <property type="protein sequence ID" value="QCI66755.1"/>
    <property type="molecule type" value="Genomic_DNA"/>
</dbReference>
<dbReference type="Gene3D" id="3.50.50.60">
    <property type="entry name" value="FAD/NAD(P)-binding domain"/>
    <property type="match status" value="2"/>
</dbReference>